<evidence type="ECO:0000313" key="6">
    <source>
        <dbReference type="Proteomes" id="UP000324233"/>
    </source>
</evidence>
<sequence length="1016" mass="109677">MTSPARHLRSWSGPCVGLLLLGAGGGDASAAAGADDAAATAFFEARIRPVLIDRCDRCHGPGLPAPKGGLRVDSREGLLRGGNSGPAVVPGRPDESPLLQAIARTGEVSPMPPKEPLPAAVVADFRTWIARGAADPRRGPAAVAKDPAEAGASRNPGEWWSLRPLRRPDVPPAPGMDASHARNPIDRFVLAKLREKGLAPQPEADRLTIIRRLAFDLTGLPPSPEEAGAFARDPDPLAYEKLVDRLLASPAYGERWARHWLDVIHFADTHGFEHDVFRPNAWRYRDYVIDSLNRDTPWPRFIREQLAADVFYPDEPRLTAALGFLGAGPFDYSAAQTAPMSFENLDRDDLVTQTMAAFASATVNCARCHSHKFDPIPQEDYYALQAVFAGVGKGDLSYDPDAEVHRRRGHARALLAAAEAGRADVLLSGENQAVVARWERSRAASPAWEPLEAEVFLAAEGSALRRRPDGSLAAEGTRPDKDTYTVTTSTAPREIGALRLDVLADDSLPSKGPGRADNGNLHLSEIEVLVFRPGGREPERPRIRHASADWNQADWDIARAIDGDPDTAWGIFPQVGRPHHAVFELERKLTLEPGARLVVVLKQLHGRGHLIGRFRLSATVGSGDEAGVLNAEVEEALRVEPARRTAAQRLALAAAVLRAEAERELASLPAPVKVYAAGRAVEVQGKATAIDRPRVIRVLKRGDLNAPGAEVAPGSLSVVASLRSRFEGLAPEDEGARRAALADWLADPRNPLTWRSVANRLWQGHFGTGLCDTPSDFGRMGGTPSHPELLDWLAAELRDGGGSLKPIHRLICTSAAYRRSSASHAAAAAIDPDNRLLWRMNRRRLDADAFRDAVLAASGRLDRTAGGPGVAHFKTSPGPQITPVVDYTAFDWDAPGAGRRSIYRVVWRGIPDPLMDALDFPDAALLTPVRGFSASPLQALSLLNNDFVLRQSEHLADRAQAIGRTDAGRIAAAFRLVLLRDPSPEEAAAFAALAGQHSLAAACRVLLNSNEFLFVD</sequence>
<feature type="domain" description="Cytochrome C Planctomycete-type" evidence="4">
    <location>
        <begin position="55"/>
        <end position="115"/>
    </location>
</feature>
<dbReference type="Pfam" id="PF07635">
    <property type="entry name" value="PSCyt1"/>
    <property type="match status" value="1"/>
</dbReference>
<gene>
    <name evidence="5" type="ORF">OJF2_75670</name>
</gene>
<dbReference type="AlphaFoldDB" id="A0A5B9WEJ1"/>
<organism evidence="5 6">
    <name type="scientific">Aquisphaera giovannonii</name>
    <dbReference type="NCBI Taxonomy" id="406548"/>
    <lineage>
        <taxon>Bacteria</taxon>
        <taxon>Pseudomonadati</taxon>
        <taxon>Planctomycetota</taxon>
        <taxon>Planctomycetia</taxon>
        <taxon>Isosphaerales</taxon>
        <taxon>Isosphaeraceae</taxon>
        <taxon>Aquisphaera</taxon>
    </lineage>
</organism>
<evidence type="ECO:0000256" key="1">
    <source>
        <dbReference type="SAM" id="MobiDB-lite"/>
    </source>
</evidence>
<protein>
    <submittedName>
        <fullName evidence="5">Planctomycete cytochrome C</fullName>
    </submittedName>
</protein>
<feature type="region of interest" description="Disordered" evidence="1">
    <location>
        <begin position="467"/>
        <end position="486"/>
    </location>
</feature>
<dbReference type="PANTHER" id="PTHR35889:SF3">
    <property type="entry name" value="F-BOX DOMAIN-CONTAINING PROTEIN"/>
    <property type="match status" value="1"/>
</dbReference>
<dbReference type="InterPro" id="IPR011429">
    <property type="entry name" value="Cyt_c_Planctomycete-type"/>
</dbReference>
<dbReference type="InterPro" id="IPR022655">
    <property type="entry name" value="DUF1553"/>
</dbReference>
<evidence type="ECO:0000259" key="3">
    <source>
        <dbReference type="Pfam" id="PF07587"/>
    </source>
</evidence>
<evidence type="ECO:0000259" key="4">
    <source>
        <dbReference type="Pfam" id="PF07635"/>
    </source>
</evidence>
<dbReference type="PANTHER" id="PTHR35889">
    <property type="entry name" value="CYCLOINULO-OLIGOSACCHARIDE FRUCTANOTRANSFERASE-RELATED"/>
    <property type="match status" value="1"/>
</dbReference>
<keyword evidence="6" id="KW-1185">Reference proteome</keyword>
<accession>A0A5B9WEJ1</accession>
<dbReference type="InterPro" id="IPR011444">
    <property type="entry name" value="DUF1549"/>
</dbReference>
<name>A0A5B9WEJ1_9BACT</name>
<reference evidence="5 6" key="1">
    <citation type="submission" date="2019-08" db="EMBL/GenBank/DDBJ databases">
        <title>Deep-cultivation of Planctomycetes and their phenomic and genomic characterization uncovers novel biology.</title>
        <authorList>
            <person name="Wiegand S."/>
            <person name="Jogler M."/>
            <person name="Boedeker C."/>
            <person name="Pinto D."/>
            <person name="Vollmers J."/>
            <person name="Rivas-Marin E."/>
            <person name="Kohn T."/>
            <person name="Peeters S.H."/>
            <person name="Heuer A."/>
            <person name="Rast P."/>
            <person name="Oberbeckmann S."/>
            <person name="Bunk B."/>
            <person name="Jeske O."/>
            <person name="Meyerdierks A."/>
            <person name="Storesund J.E."/>
            <person name="Kallscheuer N."/>
            <person name="Luecker S."/>
            <person name="Lage O.M."/>
            <person name="Pohl T."/>
            <person name="Merkel B.J."/>
            <person name="Hornburger P."/>
            <person name="Mueller R.-W."/>
            <person name="Bruemmer F."/>
            <person name="Labrenz M."/>
            <person name="Spormann A.M."/>
            <person name="Op den Camp H."/>
            <person name="Overmann J."/>
            <person name="Amann R."/>
            <person name="Jetten M.S.M."/>
            <person name="Mascher T."/>
            <person name="Medema M.H."/>
            <person name="Devos D.P."/>
            <person name="Kaster A.-K."/>
            <person name="Ovreas L."/>
            <person name="Rohde M."/>
            <person name="Galperin M.Y."/>
            <person name="Jogler C."/>
        </authorList>
    </citation>
    <scope>NUCLEOTIDE SEQUENCE [LARGE SCALE GENOMIC DNA]</scope>
    <source>
        <strain evidence="5 6">OJF2</strain>
    </source>
</reference>
<feature type="domain" description="DUF1553" evidence="3">
    <location>
        <begin position="737"/>
        <end position="992"/>
    </location>
</feature>
<dbReference type="OrthoDB" id="127107at2"/>
<evidence type="ECO:0000313" key="5">
    <source>
        <dbReference type="EMBL" id="QEH38957.1"/>
    </source>
</evidence>
<evidence type="ECO:0000259" key="2">
    <source>
        <dbReference type="Pfam" id="PF07583"/>
    </source>
</evidence>
<dbReference type="Pfam" id="PF07583">
    <property type="entry name" value="PSCyt2"/>
    <property type="match status" value="1"/>
</dbReference>
<feature type="region of interest" description="Disordered" evidence="1">
    <location>
        <begin position="134"/>
        <end position="160"/>
    </location>
</feature>
<dbReference type="Pfam" id="PF07587">
    <property type="entry name" value="PSD1"/>
    <property type="match status" value="1"/>
</dbReference>
<dbReference type="Proteomes" id="UP000324233">
    <property type="component" value="Chromosome"/>
</dbReference>
<dbReference type="KEGG" id="agv:OJF2_75670"/>
<dbReference type="EMBL" id="CP042997">
    <property type="protein sequence ID" value="QEH38957.1"/>
    <property type="molecule type" value="Genomic_DNA"/>
</dbReference>
<proteinExistence type="predicted"/>
<feature type="domain" description="DUF1549" evidence="2">
    <location>
        <begin position="184"/>
        <end position="391"/>
    </location>
</feature>
<dbReference type="RefSeq" id="WP_148598333.1">
    <property type="nucleotide sequence ID" value="NZ_CP042997.1"/>
</dbReference>